<keyword evidence="1" id="KW-0812">Transmembrane</keyword>
<organism evidence="2 3">
    <name type="scientific">Brevundimonas abyssalis TAR-001</name>
    <dbReference type="NCBI Taxonomy" id="1391729"/>
    <lineage>
        <taxon>Bacteria</taxon>
        <taxon>Pseudomonadati</taxon>
        <taxon>Pseudomonadota</taxon>
        <taxon>Alphaproteobacteria</taxon>
        <taxon>Caulobacterales</taxon>
        <taxon>Caulobacteraceae</taxon>
        <taxon>Brevundimonas</taxon>
    </lineage>
</organism>
<feature type="transmembrane region" description="Helical" evidence="1">
    <location>
        <begin position="115"/>
        <end position="133"/>
    </location>
</feature>
<evidence type="ECO:0000256" key="1">
    <source>
        <dbReference type="SAM" id="Phobius"/>
    </source>
</evidence>
<feature type="transmembrane region" description="Helical" evidence="1">
    <location>
        <begin position="28"/>
        <end position="49"/>
    </location>
</feature>
<dbReference type="GO" id="GO:0015097">
    <property type="term" value="F:mercury ion transmembrane transporter activity"/>
    <property type="evidence" value="ECO:0007669"/>
    <property type="project" value="InterPro"/>
</dbReference>
<dbReference type="AlphaFoldDB" id="A0A8E0KGS0"/>
<dbReference type="EMBL" id="BATC01000001">
    <property type="protein sequence ID" value="GAD57768.1"/>
    <property type="molecule type" value="Genomic_DNA"/>
</dbReference>
<dbReference type="Pfam" id="PF03203">
    <property type="entry name" value="MerC"/>
    <property type="match status" value="1"/>
</dbReference>
<protein>
    <recommendedName>
        <fullName evidence="4">MerC mercury resistance protein</fullName>
    </recommendedName>
</protein>
<keyword evidence="3" id="KW-1185">Reference proteome</keyword>
<name>A0A8E0KGS0_9CAUL</name>
<sequence>MSGVIEGFRMNAPAAAPRAVVRSWGDMAAIGLSMACLAHCLALPVAAAFLPMLGLATEAAWAHWAFVAVAAPLSIWTLAWPPRGALRPLPLSLAALGLTALVLGAAEWPSHAMETPITVAGALLLSAAHWINLRRRRHRC</sequence>
<feature type="transmembrane region" description="Helical" evidence="1">
    <location>
        <begin position="61"/>
        <end position="79"/>
    </location>
</feature>
<evidence type="ECO:0000313" key="2">
    <source>
        <dbReference type="EMBL" id="GAD57768.1"/>
    </source>
</evidence>
<dbReference type="GO" id="GO:0016020">
    <property type="term" value="C:membrane"/>
    <property type="evidence" value="ECO:0007669"/>
    <property type="project" value="InterPro"/>
</dbReference>
<accession>A0A8E0KGS0</accession>
<reference evidence="3" key="1">
    <citation type="journal article" date="2013" name="Genome Announc.">
        <title>Draft Genome Sequence of the Dimorphic Prosthecate Bacterium Brevundimonas abyssalis TAR-001T.</title>
        <authorList>
            <person name="Tsubouchi T."/>
            <person name="Nishi S."/>
            <person name="Usui K."/>
            <person name="Shimane Y."/>
            <person name="Takaki Y."/>
            <person name="Maruyama T."/>
            <person name="Hatada Y."/>
        </authorList>
    </citation>
    <scope>NUCLEOTIDE SEQUENCE [LARGE SCALE GENOMIC DNA]</scope>
    <source>
        <strain evidence="3">TAR-001</strain>
    </source>
</reference>
<evidence type="ECO:0000313" key="3">
    <source>
        <dbReference type="Proteomes" id="UP000016569"/>
    </source>
</evidence>
<dbReference type="InterPro" id="IPR004891">
    <property type="entry name" value="Mercury-R_MerC"/>
</dbReference>
<evidence type="ECO:0008006" key="4">
    <source>
        <dbReference type="Google" id="ProtNLM"/>
    </source>
</evidence>
<gene>
    <name evidence="2" type="ORF">MBEBAB_0018</name>
</gene>
<keyword evidence="1" id="KW-0472">Membrane</keyword>
<keyword evidence="1" id="KW-1133">Transmembrane helix</keyword>
<comment type="caution">
    <text evidence="2">The sequence shown here is derived from an EMBL/GenBank/DDBJ whole genome shotgun (WGS) entry which is preliminary data.</text>
</comment>
<proteinExistence type="predicted"/>
<feature type="transmembrane region" description="Helical" evidence="1">
    <location>
        <begin position="91"/>
        <end position="109"/>
    </location>
</feature>
<dbReference type="Proteomes" id="UP000016569">
    <property type="component" value="Unassembled WGS sequence"/>
</dbReference>